<dbReference type="InterPro" id="IPR002772">
    <property type="entry name" value="Glyco_hydro_3_C"/>
</dbReference>
<evidence type="ECO:0000256" key="2">
    <source>
        <dbReference type="ARBA" id="ARBA00005336"/>
    </source>
</evidence>
<comment type="similarity">
    <text evidence="2">Belongs to the glycosyl hydrolase 3 family.</text>
</comment>
<name>A0A1J4KUT7_9EUKA</name>
<dbReference type="Proteomes" id="UP000179807">
    <property type="component" value="Unassembled WGS sequence"/>
</dbReference>
<dbReference type="SMART" id="SM01217">
    <property type="entry name" value="Fn3_like"/>
    <property type="match status" value="1"/>
</dbReference>
<dbReference type="EMBL" id="MLAK01000279">
    <property type="protein sequence ID" value="OHT15051.1"/>
    <property type="molecule type" value="Genomic_DNA"/>
</dbReference>
<dbReference type="FunFam" id="2.60.40.10:FF:000495">
    <property type="entry name" value="Periplasmic beta-glucosidase"/>
    <property type="match status" value="1"/>
</dbReference>
<feature type="domain" description="Fibronectin type III-like" evidence="6">
    <location>
        <begin position="342"/>
        <end position="412"/>
    </location>
</feature>
<dbReference type="Gene3D" id="2.60.40.10">
    <property type="entry name" value="Immunoglobulins"/>
    <property type="match status" value="1"/>
</dbReference>
<evidence type="ECO:0000256" key="4">
    <source>
        <dbReference type="ARBA" id="ARBA00022801"/>
    </source>
</evidence>
<dbReference type="Gene3D" id="3.40.50.1700">
    <property type="entry name" value="Glycoside hydrolase family 3 C-terminal domain"/>
    <property type="match status" value="1"/>
</dbReference>
<comment type="catalytic activity">
    <reaction evidence="1">
        <text>Hydrolysis of terminal, non-reducing beta-D-glucosyl residues with release of beta-D-glucose.</text>
        <dbReference type="EC" id="3.2.1.21"/>
    </reaction>
</comment>
<sequence length="516" mass="57849">MKAGLDLQMPGPATHDINKLIKAVQNGALDQKVLDQSVTKMLELIFRHIDNKHDATFDRDAHHKLSREICEETVVLMKNEENILPLKKEQKVAFIGEYAEKPRFQGGGSSYINTSQLPSALDAAKEFGVIVQYARAFSSEKDEATEEEIAAAVELAKSVDVAVVFAGLPEDYETEGLDRQHINMPSVQNRVIAEVSKANPNTVVVLHNGGVVLMPWLDGVKGLVELYLGGQAVGQVTVDVLYGKVNPSGHLTESWPKRVEDNPAWLDFPGHSDKVFYLESIFVGYRYYDAKSMEVVFPFGHGLSYTTFEYSNLRVSKEEFNDNEEIEVTVDIKNTGAVAGRAVAQLYVSDKTNAALRPPKELKGFGKVLLQPGETKSVTMKLNKRSFAWYNPEIKDWYCETGNYDILIGESSRKIHLTKTVKVTSTANIIKFVTINTTYMDMLRNPITAPLIQQMLDENPTQKAIMESDNPDNEFYRICVRGAPVRALILFFPFDGDYIDNLIERANKLIKESLEK</sequence>
<dbReference type="SUPFAM" id="SSF52279">
    <property type="entry name" value="Beta-D-glucan exohydrolase, C-terminal domain"/>
    <property type="match status" value="1"/>
</dbReference>
<dbReference type="GO" id="GO:0008422">
    <property type="term" value="F:beta-glucosidase activity"/>
    <property type="evidence" value="ECO:0007669"/>
    <property type="project" value="UniProtKB-EC"/>
</dbReference>
<dbReference type="PANTHER" id="PTHR42715:SF10">
    <property type="entry name" value="BETA-GLUCOSIDASE"/>
    <property type="match status" value="1"/>
</dbReference>
<organism evidence="7 8">
    <name type="scientific">Tritrichomonas foetus</name>
    <dbReference type="NCBI Taxonomy" id="1144522"/>
    <lineage>
        <taxon>Eukaryota</taxon>
        <taxon>Metamonada</taxon>
        <taxon>Parabasalia</taxon>
        <taxon>Tritrichomonadida</taxon>
        <taxon>Tritrichomonadidae</taxon>
        <taxon>Tritrichomonas</taxon>
    </lineage>
</organism>
<comment type="caution">
    <text evidence="7">The sequence shown here is derived from an EMBL/GenBank/DDBJ whole genome shotgun (WGS) entry which is preliminary data.</text>
</comment>
<dbReference type="Pfam" id="PF14310">
    <property type="entry name" value="Fn3-like"/>
    <property type="match status" value="1"/>
</dbReference>
<keyword evidence="5 7" id="KW-0326">Glycosidase</keyword>
<protein>
    <recommendedName>
        <fullName evidence="3">beta-glucosidase</fullName>
        <ecNumber evidence="3">3.2.1.21</ecNumber>
    </recommendedName>
</protein>
<evidence type="ECO:0000313" key="7">
    <source>
        <dbReference type="EMBL" id="OHT15051.1"/>
    </source>
</evidence>
<dbReference type="AlphaFoldDB" id="A0A1J4KUT7"/>
<keyword evidence="8" id="KW-1185">Reference proteome</keyword>
<dbReference type="Pfam" id="PF01915">
    <property type="entry name" value="Glyco_hydro_3_C"/>
    <property type="match status" value="1"/>
</dbReference>
<gene>
    <name evidence="7" type="ORF">TRFO_42740</name>
</gene>
<dbReference type="InterPro" id="IPR050288">
    <property type="entry name" value="Cellulose_deg_GH3"/>
</dbReference>
<evidence type="ECO:0000259" key="6">
    <source>
        <dbReference type="SMART" id="SM01217"/>
    </source>
</evidence>
<proteinExistence type="inferred from homology"/>
<evidence type="ECO:0000256" key="5">
    <source>
        <dbReference type="ARBA" id="ARBA00023295"/>
    </source>
</evidence>
<dbReference type="InterPro" id="IPR013783">
    <property type="entry name" value="Ig-like_fold"/>
</dbReference>
<dbReference type="RefSeq" id="XP_068368187.1">
    <property type="nucleotide sequence ID" value="XM_068514466.1"/>
</dbReference>
<dbReference type="GeneID" id="94849170"/>
<keyword evidence="4" id="KW-0378">Hydrolase</keyword>
<dbReference type="PANTHER" id="PTHR42715">
    <property type="entry name" value="BETA-GLUCOSIDASE"/>
    <property type="match status" value="1"/>
</dbReference>
<dbReference type="EC" id="3.2.1.21" evidence="3"/>
<dbReference type="OrthoDB" id="47059at2759"/>
<dbReference type="SUPFAM" id="SSF51445">
    <property type="entry name" value="(Trans)glycosidases"/>
    <property type="match status" value="1"/>
</dbReference>
<evidence type="ECO:0000313" key="8">
    <source>
        <dbReference type="Proteomes" id="UP000179807"/>
    </source>
</evidence>
<dbReference type="InterPro" id="IPR026891">
    <property type="entry name" value="Fn3-like"/>
</dbReference>
<evidence type="ECO:0000256" key="1">
    <source>
        <dbReference type="ARBA" id="ARBA00000448"/>
    </source>
</evidence>
<dbReference type="InterPro" id="IPR017853">
    <property type="entry name" value="GH"/>
</dbReference>
<dbReference type="GO" id="GO:0005975">
    <property type="term" value="P:carbohydrate metabolic process"/>
    <property type="evidence" value="ECO:0007669"/>
    <property type="project" value="InterPro"/>
</dbReference>
<accession>A0A1J4KUT7</accession>
<dbReference type="VEuPathDB" id="TrichDB:TRFO_42740"/>
<evidence type="ECO:0000256" key="3">
    <source>
        <dbReference type="ARBA" id="ARBA00012744"/>
    </source>
</evidence>
<dbReference type="InterPro" id="IPR036881">
    <property type="entry name" value="Glyco_hydro_3_C_sf"/>
</dbReference>
<dbReference type="Gene3D" id="3.20.20.300">
    <property type="entry name" value="Glycoside hydrolase, family 3, N-terminal domain"/>
    <property type="match status" value="1"/>
</dbReference>
<dbReference type="InterPro" id="IPR036962">
    <property type="entry name" value="Glyco_hydro_3_N_sf"/>
</dbReference>
<reference evidence="7" key="1">
    <citation type="submission" date="2016-10" db="EMBL/GenBank/DDBJ databases">
        <authorList>
            <person name="Benchimol M."/>
            <person name="Almeida L.G."/>
            <person name="Vasconcelos A.T."/>
            <person name="Perreira-Neves A."/>
            <person name="Rosa I.A."/>
            <person name="Tasca T."/>
            <person name="Bogo M.R."/>
            <person name="de Souza W."/>
        </authorList>
    </citation>
    <scope>NUCLEOTIDE SEQUENCE [LARGE SCALE GENOMIC DNA]</scope>
    <source>
        <strain evidence="7">K</strain>
    </source>
</reference>